<dbReference type="Proteomes" id="UP000001292">
    <property type="component" value="Unassembled WGS sequence"/>
</dbReference>
<sequence length="154" mass="17252">MWGAVAAVCGSADWTRNSAQVHLYAKTSHVTLATPLPHRSTNSNCSTSGHQLQLQLQAPSPPQHSNPLHATHMRRHHRRMAITSNREEIPNHTEKKNDYESKQQVVMFKITKQRKRAAMKSGDLETGTWCSETWSLVSGVPSGPHHRRVGTPLH</sequence>
<gene>
    <name evidence="1" type="primary">Dsec\GM24495</name>
    <name evidence="1" type="ORF">Dsec_GM24495</name>
</gene>
<evidence type="ECO:0000313" key="1">
    <source>
        <dbReference type="EMBL" id="EDW41563.1"/>
    </source>
</evidence>
<proteinExistence type="predicted"/>
<dbReference type="OMA" id="ADWTRNS"/>
<organism evidence="2">
    <name type="scientific">Drosophila sechellia</name>
    <name type="common">Fruit fly</name>
    <dbReference type="NCBI Taxonomy" id="7238"/>
    <lineage>
        <taxon>Eukaryota</taxon>
        <taxon>Metazoa</taxon>
        <taxon>Ecdysozoa</taxon>
        <taxon>Arthropoda</taxon>
        <taxon>Hexapoda</taxon>
        <taxon>Insecta</taxon>
        <taxon>Pterygota</taxon>
        <taxon>Neoptera</taxon>
        <taxon>Endopterygota</taxon>
        <taxon>Diptera</taxon>
        <taxon>Brachycera</taxon>
        <taxon>Muscomorpha</taxon>
        <taxon>Ephydroidea</taxon>
        <taxon>Drosophilidae</taxon>
        <taxon>Drosophila</taxon>
        <taxon>Sophophora</taxon>
    </lineage>
</organism>
<name>B4HI67_DROSE</name>
<accession>B4HI67</accession>
<protein>
    <submittedName>
        <fullName evidence="1">GM24495</fullName>
    </submittedName>
</protein>
<keyword evidence="2" id="KW-1185">Reference proteome</keyword>
<evidence type="ECO:0000313" key="2">
    <source>
        <dbReference type="Proteomes" id="UP000001292"/>
    </source>
</evidence>
<dbReference type="HOGENOM" id="CLU_1706111_0_0_1"/>
<dbReference type="AlphaFoldDB" id="B4HI67"/>
<reference evidence="1 2" key="1">
    <citation type="journal article" date="2007" name="Nature">
        <title>Evolution of genes and genomes on the Drosophila phylogeny.</title>
        <authorList>
            <consortium name="Drosophila 12 Genomes Consortium"/>
            <person name="Clark A.G."/>
            <person name="Eisen M.B."/>
            <person name="Smith D.R."/>
            <person name="Bergman C.M."/>
            <person name="Oliver B."/>
            <person name="Markow T.A."/>
            <person name="Kaufman T.C."/>
            <person name="Kellis M."/>
            <person name="Gelbart W."/>
            <person name="Iyer V.N."/>
            <person name="Pollard D.A."/>
            <person name="Sackton T.B."/>
            <person name="Larracuente A.M."/>
            <person name="Singh N.D."/>
            <person name="Abad J.P."/>
            <person name="Abt D.N."/>
            <person name="Adryan B."/>
            <person name="Aguade M."/>
            <person name="Akashi H."/>
            <person name="Anderson W.W."/>
            <person name="Aquadro C.F."/>
            <person name="Ardell D.H."/>
            <person name="Arguello R."/>
            <person name="Artieri C.G."/>
            <person name="Barbash D.A."/>
            <person name="Barker D."/>
            <person name="Barsanti P."/>
            <person name="Batterham P."/>
            <person name="Batzoglou S."/>
            <person name="Begun D."/>
            <person name="Bhutkar A."/>
            <person name="Blanco E."/>
            <person name="Bosak S.A."/>
            <person name="Bradley R.K."/>
            <person name="Brand A.D."/>
            <person name="Brent M.R."/>
            <person name="Brooks A.N."/>
            <person name="Brown R.H."/>
            <person name="Butlin R.K."/>
            <person name="Caggese C."/>
            <person name="Calvi B.R."/>
            <person name="Bernardo de Carvalho A."/>
            <person name="Caspi A."/>
            <person name="Castrezana S."/>
            <person name="Celniker S.E."/>
            <person name="Chang J.L."/>
            <person name="Chapple C."/>
            <person name="Chatterji S."/>
            <person name="Chinwalla A."/>
            <person name="Civetta A."/>
            <person name="Clifton S.W."/>
            <person name="Comeron J.M."/>
            <person name="Costello J.C."/>
            <person name="Coyne J.A."/>
            <person name="Daub J."/>
            <person name="David R.G."/>
            <person name="Delcher A.L."/>
            <person name="Delehaunty K."/>
            <person name="Do C.B."/>
            <person name="Ebling H."/>
            <person name="Edwards K."/>
            <person name="Eickbush T."/>
            <person name="Evans J.D."/>
            <person name="Filipski A."/>
            <person name="Findeiss S."/>
            <person name="Freyhult E."/>
            <person name="Fulton L."/>
            <person name="Fulton R."/>
            <person name="Garcia A.C."/>
            <person name="Gardiner A."/>
            <person name="Garfield D.A."/>
            <person name="Garvin B.E."/>
            <person name="Gibson G."/>
            <person name="Gilbert D."/>
            <person name="Gnerre S."/>
            <person name="Godfrey J."/>
            <person name="Good R."/>
            <person name="Gotea V."/>
            <person name="Gravely B."/>
            <person name="Greenberg A.J."/>
            <person name="Griffiths-Jones S."/>
            <person name="Gross S."/>
            <person name="Guigo R."/>
            <person name="Gustafson E.A."/>
            <person name="Haerty W."/>
            <person name="Hahn M.W."/>
            <person name="Halligan D.L."/>
            <person name="Halpern A.L."/>
            <person name="Halter G.M."/>
            <person name="Han M.V."/>
            <person name="Heger A."/>
            <person name="Hillier L."/>
            <person name="Hinrichs A.S."/>
            <person name="Holmes I."/>
            <person name="Hoskins R.A."/>
            <person name="Hubisz M.J."/>
            <person name="Hultmark D."/>
            <person name="Huntley M.A."/>
            <person name="Jaffe D.B."/>
            <person name="Jagadeeshan S."/>
            <person name="Jeck W.R."/>
            <person name="Johnson J."/>
            <person name="Jones C.D."/>
            <person name="Jordan W.C."/>
            <person name="Karpen G.H."/>
            <person name="Kataoka E."/>
            <person name="Keightley P.D."/>
            <person name="Kheradpour P."/>
            <person name="Kirkness E.F."/>
            <person name="Koerich L.B."/>
            <person name="Kristiansen K."/>
            <person name="Kudrna D."/>
            <person name="Kulathinal R.J."/>
            <person name="Kumar S."/>
            <person name="Kwok R."/>
            <person name="Lander E."/>
            <person name="Langley C.H."/>
            <person name="Lapoint R."/>
            <person name="Lazzaro B.P."/>
            <person name="Lee S.J."/>
            <person name="Levesque L."/>
            <person name="Li R."/>
            <person name="Lin C.F."/>
            <person name="Lin M.F."/>
            <person name="Lindblad-Toh K."/>
            <person name="Llopart A."/>
            <person name="Long M."/>
            <person name="Low L."/>
            <person name="Lozovsky E."/>
            <person name="Lu J."/>
            <person name="Luo M."/>
            <person name="Machado C.A."/>
            <person name="Makalowski W."/>
            <person name="Marzo M."/>
            <person name="Matsuda M."/>
            <person name="Matzkin L."/>
            <person name="McAllister B."/>
            <person name="McBride C.S."/>
            <person name="McKernan B."/>
            <person name="McKernan K."/>
            <person name="Mendez-Lago M."/>
            <person name="Minx P."/>
            <person name="Mollenhauer M.U."/>
            <person name="Montooth K."/>
            <person name="Mount S.M."/>
            <person name="Mu X."/>
            <person name="Myers E."/>
            <person name="Negre B."/>
            <person name="Newfeld S."/>
            <person name="Nielsen R."/>
            <person name="Noor M.A."/>
            <person name="O'Grady P."/>
            <person name="Pachter L."/>
            <person name="Papaceit M."/>
            <person name="Parisi M.J."/>
            <person name="Parisi M."/>
            <person name="Parts L."/>
            <person name="Pedersen J.S."/>
            <person name="Pesole G."/>
            <person name="Phillippy A.M."/>
            <person name="Ponting C.P."/>
            <person name="Pop M."/>
            <person name="Porcelli D."/>
            <person name="Powell J.R."/>
            <person name="Prohaska S."/>
            <person name="Pruitt K."/>
            <person name="Puig M."/>
            <person name="Quesneville H."/>
            <person name="Ram K.R."/>
            <person name="Rand D."/>
            <person name="Rasmussen M.D."/>
            <person name="Reed L.K."/>
            <person name="Reenan R."/>
            <person name="Reily A."/>
            <person name="Remington K.A."/>
            <person name="Rieger T.T."/>
            <person name="Ritchie M.G."/>
            <person name="Robin C."/>
            <person name="Rogers Y.H."/>
            <person name="Rohde C."/>
            <person name="Rozas J."/>
            <person name="Rubenfield M.J."/>
            <person name="Ruiz A."/>
            <person name="Russo S."/>
            <person name="Salzberg S.L."/>
            <person name="Sanchez-Gracia A."/>
            <person name="Saranga D.J."/>
            <person name="Sato H."/>
            <person name="Schaeffer S.W."/>
            <person name="Schatz M.C."/>
            <person name="Schlenke T."/>
            <person name="Schwartz R."/>
            <person name="Segarra C."/>
            <person name="Singh R.S."/>
            <person name="Sirot L."/>
            <person name="Sirota M."/>
            <person name="Sisneros N.B."/>
            <person name="Smith C.D."/>
            <person name="Smith T.F."/>
            <person name="Spieth J."/>
            <person name="Stage D.E."/>
            <person name="Stark A."/>
            <person name="Stephan W."/>
            <person name="Strausberg R.L."/>
            <person name="Strempel S."/>
            <person name="Sturgill D."/>
            <person name="Sutton G."/>
            <person name="Sutton G.G."/>
            <person name="Tao W."/>
            <person name="Teichmann S."/>
            <person name="Tobari Y.N."/>
            <person name="Tomimura Y."/>
            <person name="Tsolas J.M."/>
            <person name="Valente V.L."/>
            <person name="Venter E."/>
            <person name="Venter J.C."/>
            <person name="Vicario S."/>
            <person name="Vieira F.G."/>
            <person name="Vilella A.J."/>
            <person name="Villasante A."/>
            <person name="Walenz B."/>
            <person name="Wang J."/>
            <person name="Wasserman M."/>
            <person name="Watts T."/>
            <person name="Wilson D."/>
            <person name="Wilson R.K."/>
            <person name="Wing R.A."/>
            <person name="Wolfner M.F."/>
            <person name="Wong A."/>
            <person name="Wong G.K."/>
            <person name="Wu C.I."/>
            <person name="Wu G."/>
            <person name="Yamamoto D."/>
            <person name="Yang H.P."/>
            <person name="Yang S.P."/>
            <person name="Yorke J.A."/>
            <person name="Yoshida K."/>
            <person name="Zdobnov E."/>
            <person name="Zhang P."/>
            <person name="Zhang Y."/>
            <person name="Zimin A.V."/>
            <person name="Baldwin J."/>
            <person name="Abdouelleil A."/>
            <person name="Abdulkadir J."/>
            <person name="Abebe A."/>
            <person name="Abera B."/>
            <person name="Abreu J."/>
            <person name="Acer S.C."/>
            <person name="Aftuck L."/>
            <person name="Alexander A."/>
            <person name="An P."/>
            <person name="Anderson E."/>
            <person name="Anderson S."/>
            <person name="Arachi H."/>
            <person name="Azer M."/>
            <person name="Bachantsang P."/>
            <person name="Barry A."/>
            <person name="Bayul T."/>
            <person name="Berlin A."/>
            <person name="Bessette D."/>
            <person name="Bloom T."/>
            <person name="Blye J."/>
            <person name="Boguslavskiy L."/>
            <person name="Bonnet C."/>
            <person name="Boukhgalter B."/>
            <person name="Bourzgui I."/>
            <person name="Brown A."/>
            <person name="Cahill P."/>
            <person name="Channer S."/>
            <person name="Cheshatsang Y."/>
            <person name="Chuda L."/>
            <person name="Citroen M."/>
            <person name="Collymore A."/>
            <person name="Cooke P."/>
            <person name="Costello M."/>
            <person name="D'Aco K."/>
            <person name="Daza R."/>
            <person name="De Haan G."/>
            <person name="DeGray S."/>
            <person name="DeMaso C."/>
            <person name="Dhargay N."/>
            <person name="Dooley K."/>
            <person name="Dooley E."/>
            <person name="Doricent M."/>
            <person name="Dorje P."/>
            <person name="Dorjee K."/>
            <person name="Dupes A."/>
            <person name="Elong R."/>
            <person name="Falk J."/>
            <person name="Farina A."/>
            <person name="Faro S."/>
            <person name="Ferguson D."/>
            <person name="Fisher S."/>
            <person name="Foley C.D."/>
            <person name="Franke A."/>
            <person name="Friedrich D."/>
            <person name="Gadbois L."/>
            <person name="Gearin G."/>
            <person name="Gearin C.R."/>
            <person name="Giannoukos G."/>
            <person name="Goode T."/>
            <person name="Graham J."/>
            <person name="Grandbois E."/>
            <person name="Grewal S."/>
            <person name="Gyaltsen K."/>
            <person name="Hafez N."/>
            <person name="Hagos B."/>
            <person name="Hall J."/>
            <person name="Henson C."/>
            <person name="Hollinger A."/>
            <person name="Honan T."/>
            <person name="Huard M.D."/>
            <person name="Hughes L."/>
            <person name="Hurhula B."/>
            <person name="Husby M.E."/>
            <person name="Kamat A."/>
            <person name="Kanga B."/>
            <person name="Kashin S."/>
            <person name="Khazanovich D."/>
            <person name="Kisner P."/>
            <person name="Lance K."/>
            <person name="Lara M."/>
            <person name="Lee W."/>
            <person name="Lennon N."/>
            <person name="Letendre F."/>
            <person name="LeVine R."/>
            <person name="Lipovsky A."/>
            <person name="Liu X."/>
            <person name="Liu J."/>
            <person name="Liu S."/>
            <person name="Lokyitsang T."/>
            <person name="Lokyitsang Y."/>
            <person name="Lubonja R."/>
            <person name="Lui A."/>
            <person name="MacDonald P."/>
            <person name="Magnisalis V."/>
            <person name="Maru K."/>
            <person name="Matthews C."/>
            <person name="McCusker W."/>
            <person name="McDonough S."/>
            <person name="Mehta T."/>
            <person name="Meldrim J."/>
            <person name="Meneus L."/>
            <person name="Mihai O."/>
            <person name="Mihalev A."/>
            <person name="Mihova T."/>
            <person name="Mittelman R."/>
            <person name="Mlenga V."/>
            <person name="Montmayeur A."/>
            <person name="Mulrain L."/>
            <person name="Navidi A."/>
            <person name="Naylor J."/>
            <person name="Negash T."/>
            <person name="Nguyen T."/>
            <person name="Nguyen N."/>
            <person name="Nicol R."/>
            <person name="Norbu C."/>
            <person name="Norbu N."/>
            <person name="Novod N."/>
            <person name="O'Neill B."/>
            <person name="Osman S."/>
            <person name="Markiewicz E."/>
            <person name="Oyono O.L."/>
            <person name="Patti C."/>
            <person name="Phunkhang P."/>
            <person name="Pierre F."/>
            <person name="Priest M."/>
            <person name="Raghuraman S."/>
            <person name="Rege F."/>
            <person name="Reyes R."/>
            <person name="Rise C."/>
            <person name="Rogov P."/>
            <person name="Ross K."/>
            <person name="Ryan E."/>
            <person name="Settipalli S."/>
            <person name="Shea T."/>
            <person name="Sherpa N."/>
            <person name="Shi L."/>
            <person name="Shih D."/>
            <person name="Sparrow T."/>
            <person name="Spaulding J."/>
            <person name="Stalker J."/>
            <person name="Stange-Thomann N."/>
            <person name="Stavropoulos S."/>
            <person name="Stone C."/>
            <person name="Strader C."/>
            <person name="Tesfaye S."/>
            <person name="Thomson T."/>
            <person name="Thoulutsang Y."/>
            <person name="Thoulutsang D."/>
            <person name="Topham K."/>
            <person name="Topping I."/>
            <person name="Tsamla T."/>
            <person name="Vassiliev H."/>
            <person name="Vo A."/>
            <person name="Wangchuk T."/>
            <person name="Wangdi T."/>
            <person name="Weiand M."/>
            <person name="Wilkinson J."/>
            <person name="Wilson A."/>
            <person name="Yadav S."/>
            <person name="Young G."/>
            <person name="Yu Q."/>
            <person name="Zembek L."/>
            <person name="Zhong D."/>
            <person name="Zimmer A."/>
            <person name="Zwirko Z."/>
            <person name="Jaffe D.B."/>
            <person name="Alvarez P."/>
            <person name="Brockman W."/>
            <person name="Butler J."/>
            <person name="Chin C."/>
            <person name="Gnerre S."/>
            <person name="Grabherr M."/>
            <person name="Kleber M."/>
            <person name="Mauceli E."/>
            <person name="MacCallum I."/>
        </authorList>
    </citation>
    <scope>NUCLEOTIDE SEQUENCE [LARGE SCALE GENOMIC DNA]</scope>
    <source>
        <strain evidence="2">Rob3c / Tucson 14021-0248.25</strain>
    </source>
</reference>
<dbReference type="EMBL" id="CH480815">
    <property type="protein sequence ID" value="EDW41563.1"/>
    <property type="molecule type" value="Genomic_DNA"/>
</dbReference>